<proteinExistence type="predicted"/>
<dbReference type="SUPFAM" id="SSF53335">
    <property type="entry name" value="S-adenosyl-L-methionine-dependent methyltransferases"/>
    <property type="match status" value="1"/>
</dbReference>
<dbReference type="PANTHER" id="PTHR34009:SF2">
    <property type="entry name" value="PROTEIN STAR"/>
    <property type="match status" value="1"/>
</dbReference>
<keyword evidence="4" id="KW-1185">Reference proteome</keyword>
<dbReference type="PANTHER" id="PTHR34009">
    <property type="entry name" value="PROTEIN STAR"/>
    <property type="match status" value="1"/>
</dbReference>
<dbReference type="GO" id="GO:0016197">
    <property type="term" value="P:endosomal transport"/>
    <property type="evidence" value="ECO:0007669"/>
    <property type="project" value="TreeGrafter"/>
</dbReference>
<evidence type="ECO:0000313" key="3">
    <source>
        <dbReference type="EMBL" id="CAB9503171.1"/>
    </source>
</evidence>
<protein>
    <recommendedName>
        <fullName evidence="2">Methyltransferase FkbM domain-containing protein</fullName>
    </recommendedName>
</protein>
<comment type="caution">
    <text evidence="3">The sequence shown here is derived from an EMBL/GenBank/DDBJ whole genome shotgun (WGS) entry which is preliminary data.</text>
</comment>
<feature type="compositionally biased region" description="Low complexity" evidence="1">
    <location>
        <begin position="12"/>
        <end position="21"/>
    </location>
</feature>
<gene>
    <name evidence="3" type="ORF">SEMRO_157_G071390.1</name>
</gene>
<evidence type="ECO:0000256" key="1">
    <source>
        <dbReference type="SAM" id="MobiDB-lite"/>
    </source>
</evidence>
<feature type="domain" description="Methyltransferase FkbM" evidence="2">
    <location>
        <begin position="155"/>
        <end position="317"/>
    </location>
</feature>
<dbReference type="GO" id="GO:0006888">
    <property type="term" value="P:endoplasmic reticulum to Golgi vesicle-mediated transport"/>
    <property type="evidence" value="ECO:0007669"/>
    <property type="project" value="TreeGrafter"/>
</dbReference>
<name>A0A9N8H6U4_9STRA</name>
<dbReference type="InterPro" id="IPR006342">
    <property type="entry name" value="FkbM_mtfrase"/>
</dbReference>
<dbReference type="OrthoDB" id="206159at2759"/>
<dbReference type="Gene3D" id="3.40.50.150">
    <property type="entry name" value="Vaccinia Virus protein VP39"/>
    <property type="match status" value="1"/>
</dbReference>
<dbReference type="EMBL" id="CAICTM010000156">
    <property type="protein sequence ID" value="CAB9503171.1"/>
    <property type="molecule type" value="Genomic_DNA"/>
</dbReference>
<dbReference type="Proteomes" id="UP001153069">
    <property type="component" value="Unassembled WGS sequence"/>
</dbReference>
<dbReference type="AlphaFoldDB" id="A0A9N8H6U4"/>
<dbReference type="Pfam" id="PF05050">
    <property type="entry name" value="Methyltransf_21"/>
    <property type="match status" value="1"/>
</dbReference>
<reference evidence="3" key="1">
    <citation type="submission" date="2020-06" db="EMBL/GenBank/DDBJ databases">
        <authorList>
            <consortium name="Plant Systems Biology data submission"/>
        </authorList>
    </citation>
    <scope>NUCLEOTIDE SEQUENCE</scope>
    <source>
        <strain evidence="3">D6</strain>
    </source>
</reference>
<evidence type="ECO:0000259" key="2">
    <source>
        <dbReference type="Pfam" id="PF05050"/>
    </source>
</evidence>
<dbReference type="GO" id="GO:0031902">
    <property type="term" value="C:late endosome membrane"/>
    <property type="evidence" value="ECO:0007669"/>
    <property type="project" value="TreeGrafter"/>
</dbReference>
<dbReference type="InterPro" id="IPR053202">
    <property type="entry name" value="EGF_Rcpt_Signaling_Reg"/>
</dbReference>
<evidence type="ECO:0000313" key="4">
    <source>
        <dbReference type="Proteomes" id="UP001153069"/>
    </source>
</evidence>
<dbReference type="GO" id="GO:0005789">
    <property type="term" value="C:endoplasmic reticulum membrane"/>
    <property type="evidence" value="ECO:0007669"/>
    <property type="project" value="TreeGrafter"/>
</dbReference>
<dbReference type="GO" id="GO:0005794">
    <property type="term" value="C:Golgi apparatus"/>
    <property type="evidence" value="ECO:0007669"/>
    <property type="project" value="TreeGrafter"/>
</dbReference>
<feature type="region of interest" description="Disordered" evidence="1">
    <location>
        <begin position="1"/>
        <end position="21"/>
    </location>
</feature>
<accession>A0A9N8H6U4</accession>
<organism evidence="3 4">
    <name type="scientific">Seminavis robusta</name>
    <dbReference type="NCBI Taxonomy" id="568900"/>
    <lineage>
        <taxon>Eukaryota</taxon>
        <taxon>Sar</taxon>
        <taxon>Stramenopiles</taxon>
        <taxon>Ochrophyta</taxon>
        <taxon>Bacillariophyta</taxon>
        <taxon>Bacillariophyceae</taxon>
        <taxon>Bacillariophycidae</taxon>
        <taxon>Naviculales</taxon>
        <taxon>Naviculaceae</taxon>
        <taxon>Seminavis</taxon>
    </lineage>
</organism>
<dbReference type="GO" id="GO:0005886">
    <property type="term" value="C:plasma membrane"/>
    <property type="evidence" value="ECO:0007669"/>
    <property type="project" value="TreeGrafter"/>
</dbReference>
<feature type="compositionally biased region" description="Basic residues" evidence="1">
    <location>
        <begin position="1"/>
        <end position="11"/>
    </location>
</feature>
<dbReference type="InterPro" id="IPR029063">
    <property type="entry name" value="SAM-dependent_MTases_sf"/>
</dbReference>
<sequence length="339" mass="38220">MVKRQYRRRQKQQQPSSQFWSQNAPRLTRVRVFGSAVVTGLMCTSLSFSHRSPHSSLEPIDSFLPVRKEQTPPQAEQAQEPAAIEYNRTKYHYTPPSQSFGGPHSSCGVTDNNNPPTYESFFALDSRYRSRDKEDKIIWQKFFASMGKRGTYVEMGAYNGMHETNSRFFDVCLGWKGLLIEANPVMFPEVPASRPQAHSMSFAPSCQQPDQTLEFHATLWTNAGVAGLAKAYEGEETVKVPCGPLQPVLEDIFAGGEAIDFFSLDVEGAEPLVLETIDFTKVQIHVMLIEVANSFCKKEDCEQRNHVREIMKKAGYQQYKGMVSGSDVFVHPNSPYQLA</sequence>